<sequence length="240" mass="27977">DGDFSLTEDLIVDIPPYAILSHTWGDDGTEVTFKSLVDGTGKNKAGYDKIRFCGEQARRDGLQYFWVDTCCIDKSNNAELSEAINSMFRWYRNSAKCYVYLSDVSTEDYDANSQFSQFPWEADFLRSKWFTRGWTLQELIAPASVEFFSLERKLLGTKESLEREIYQRTRISVQVLRGSPLSCFSVEERLSWRAQRETKREEDEAYSLLGIFDISMPLIYGEGRKRAFNRLYEEIDRTLK</sequence>
<keyword evidence="3" id="KW-1185">Reference proteome</keyword>
<feature type="domain" description="Heterokaryon incompatibility" evidence="1">
    <location>
        <begin position="17"/>
        <end position="110"/>
    </location>
</feature>
<name>A0A8E2E084_9PEZI</name>
<gene>
    <name evidence="2" type="ORF">K432DRAFT_265544</name>
</gene>
<dbReference type="AlphaFoldDB" id="A0A8E2E084"/>
<organism evidence="2 3">
    <name type="scientific">Lepidopterella palustris CBS 459.81</name>
    <dbReference type="NCBI Taxonomy" id="1314670"/>
    <lineage>
        <taxon>Eukaryota</taxon>
        <taxon>Fungi</taxon>
        <taxon>Dikarya</taxon>
        <taxon>Ascomycota</taxon>
        <taxon>Pezizomycotina</taxon>
        <taxon>Dothideomycetes</taxon>
        <taxon>Pleosporomycetidae</taxon>
        <taxon>Mytilinidiales</taxon>
        <taxon>Argynnaceae</taxon>
        <taxon>Lepidopterella</taxon>
    </lineage>
</organism>
<protein>
    <submittedName>
        <fullName evidence="2">HET-domain-containing protein</fullName>
    </submittedName>
</protein>
<accession>A0A8E2E084</accession>
<feature type="non-terminal residue" evidence="2">
    <location>
        <position position="1"/>
    </location>
</feature>
<dbReference type="Pfam" id="PF06985">
    <property type="entry name" value="HET"/>
    <property type="match status" value="1"/>
</dbReference>
<dbReference type="OrthoDB" id="674604at2759"/>
<dbReference type="InterPro" id="IPR010730">
    <property type="entry name" value="HET"/>
</dbReference>
<proteinExistence type="predicted"/>
<dbReference type="PANTHER" id="PTHR10622">
    <property type="entry name" value="HET DOMAIN-CONTAINING PROTEIN"/>
    <property type="match status" value="1"/>
</dbReference>
<feature type="non-terminal residue" evidence="2">
    <location>
        <position position="240"/>
    </location>
</feature>
<evidence type="ECO:0000313" key="2">
    <source>
        <dbReference type="EMBL" id="OCK74803.1"/>
    </source>
</evidence>
<dbReference type="PANTHER" id="PTHR10622:SF11">
    <property type="entry name" value="HET-DOMAIN-CONTAINING PROTEIN"/>
    <property type="match status" value="1"/>
</dbReference>
<evidence type="ECO:0000259" key="1">
    <source>
        <dbReference type="Pfam" id="PF06985"/>
    </source>
</evidence>
<dbReference type="EMBL" id="KV745410">
    <property type="protein sequence ID" value="OCK74803.1"/>
    <property type="molecule type" value="Genomic_DNA"/>
</dbReference>
<dbReference type="Proteomes" id="UP000250266">
    <property type="component" value="Unassembled WGS sequence"/>
</dbReference>
<evidence type="ECO:0000313" key="3">
    <source>
        <dbReference type="Proteomes" id="UP000250266"/>
    </source>
</evidence>
<reference evidence="2 3" key="1">
    <citation type="journal article" date="2016" name="Nat. Commun.">
        <title>Ectomycorrhizal ecology is imprinted in the genome of the dominant symbiotic fungus Cenococcum geophilum.</title>
        <authorList>
            <consortium name="DOE Joint Genome Institute"/>
            <person name="Peter M."/>
            <person name="Kohler A."/>
            <person name="Ohm R.A."/>
            <person name="Kuo A."/>
            <person name="Krutzmann J."/>
            <person name="Morin E."/>
            <person name="Arend M."/>
            <person name="Barry K.W."/>
            <person name="Binder M."/>
            <person name="Choi C."/>
            <person name="Clum A."/>
            <person name="Copeland A."/>
            <person name="Grisel N."/>
            <person name="Haridas S."/>
            <person name="Kipfer T."/>
            <person name="LaButti K."/>
            <person name="Lindquist E."/>
            <person name="Lipzen A."/>
            <person name="Maire R."/>
            <person name="Meier B."/>
            <person name="Mihaltcheva S."/>
            <person name="Molinier V."/>
            <person name="Murat C."/>
            <person name="Poggeler S."/>
            <person name="Quandt C.A."/>
            <person name="Sperisen C."/>
            <person name="Tritt A."/>
            <person name="Tisserant E."/>
            <person name="Crous P.W."/>
            <person name="Henrissat B."/>
            <person name="Nehls U."/>
            <person name="Egli S."/>
            <person name="Spatafora J.W."/>
            <person name="Grigoriev I.V."/>
            <person name="Martin F.M."/>
        </authorList>
    </citation>
    <scope>NUCLEOTIDE SEQUENCE [LARGE SCALE GENOMIC DNA]</scope>
    <source>
        <strain evidence="2 3">CBS 459.81</strain>
    </source>
</reference>